<dbReference type="EMBL" id="JBBPBN010000003">
    <property type="protein sequence ID" value="KAK9042983.1"/>
    <property type="molecule type" value="Genomic_DNA"/>
</dbReference>
<name>A0ABR2U0M0_9ROSI</name>
<sequence length="232" mass="23972">MVDVLMEGIEGAPISARLHEGNQRVLQKDTTQLSGTGIVGKSSYVVMVARSTTAAGQHTIAMVTDGIKASWAIDRIQNVVGTYSRYHDDSSSSTACSYFSDLGEGNVHGGPVANDLIGELFDYISVEPGLGGSVAGDIFSHIQVSGDGGSDGLAVVHNQTAAVVSLLVVPGKVVLEPVQHLPDSVVAAVGNAIATVVVGADNKLTRSVESGSAASGKPVLTEFDEWLIMLIL</sequence>
<evidence type="ECO:0000313" key="2">
    <source>
        <dbReference type="Proteomes" id="UP001396334"/>
    </source>
</evidence>
<evidence type="ECO:0000313" key="1">
    <source>
        <dbReference type="EMBL" id="KAK9042983.1"/>
    </source>
</evidence>
<dbReference type="Proteomes" id="UP001396334">
    <property type="component" value="Unassembled WGS sequence"/>
</dbReference>
<proteinExistence type="predicted"/>
<protein>
    <submittedName>
        <fullName evidence="1">Uncharacterized protein</fullName>
    </submittedName>
</protein>
<comment type="caution">
    <text evidence="1">The sequence shown here is derived from an EMBL/GenBank/DDBJ whole genome shotgun (WGS) entry which is preliminary data.</text>
</comment>
<organism evidence="1 2">
    <name type="scientific">Hibiscus sabdariffa</name>
    <name type="common">roselle</name>
    <dbReference type="NCBI Taxonomy" id="183260"/>
    <lineage>
        <taxon>Eukaryota</taxon>
        <taxon>Viridiplantae</taxon>
        <taxon>Streptophyta</taxon>
        <taxon>Embryophyta</taxon>
        <taxon>Tracheophyta</taxon>
        <taxon>Spermatophyta</taxon>
        <taxon>Magnoliopsida</taxon>
        <taxon>eudicotyledons</taxon>
        <taxon>Gunneridae</taxon>
        <taxon>Pentapetalae</taxon>
        <taxon>rosids</taxon>
        <taxon>malvids</taxon>
        <taxon>Malvales</taxon>
        <taxon>Malvaceae</taxon>
        <taxon>Malvoideae</taxon>
        <taxon>Hibiscus</taxon>
    </lineage>
</organism>
<reference evidence="1 2" key="1">
    <citation type="journal article" date="2024" name="G3 (Bethesda)">
        <title>Genome assembly of Hibiscus sabdariffa L. provides insights into metabolisms of medicinal natural products.</title>
        <authorList>
            <person name="Kim T."/>
        </authorList>
    </citation>
    <scope>NUCLEOTIDE SEQUENCE [LARGE SCALE GENOMIC DNA]</scope>
    <source>
        <strain evidence="1">TK-2024</strain>
        <tissue evidence="1">Old leaves</tissue>
    </source>
</reference>
<gene>
    <name evidence="1" type="ORF">V6N11_071336</name>
</gene>
<accession>A0ABR2U0M0</accession>
<keyword evidence="2" id="KW-1185">Reference proteome</keyword>